<name>A0A1M6R0B7_PARC5</name>
<organism evidence="4 5">
    <name type="scientific">Paramaledivibacter caminithermalis (strain DSM 15212 / CIP 107654 / DViRD3)</name>
    <name type="common">Clostridium caminithermale</name>
    <dbReference type="NCBI Taxonomy" id="1121301"/>
    <lineage>
        <taxon>Bacteria</taxon>
        <taxon>Bacillati</taxon>
        <taxon>Bacillota</taxon>
        <taxon>Clostridia</taxon>
        <taxon>Peptostreptococcales</taxon>
        <taxon>Caminicellaceae</taxon>
        <taxon>Paramaledivibacter</taxon>
    </lineage>
</organism>
<dbReference type="NCBIfam" id="NF033550">
    <property type="entry name" value="transpos_ISL3"/>
    <property type="match status" value="1"/>
</dbReference>
<evidence type="ECO:0000313" key="4">
    <source>
        <dbReference type="EMBL" id="SHK25935.1"/>
    </source>
</evidence>
<dbReference type="EMBL" id="FRAG01000040">
    <property type="protein sequence ID" value="SHK25935.1"/>
    <property type="molecule type" value="Genomic_DNA"/>
</dbReference>
<dbReference type="Pfam" id="PF01610">
    <property type="entry name" value="DDE_Tnp_ISL3"/>
    <property type="match status" value="1"/>
</dbReference>
<accession>A0A1M6R0B7</accession>
<dbReference type="Proteomes" id="UP000184465">
    <property type="component" value="Unassembled WGS sequence"/>
</dbReference>
<dbReference type="Pfam" id="PF14690">
    <property type="entry name" value="Zn_ribbon_ISL3"/>
    <property type="match status" value="1"/>
</dbReference>
<dbReference type="PANTHER" id="PTHR33498:SF1">
    <property type="entry name" value="TRANSPOSASE FOR INSERTION SEQUENCE ELEMENT IS1557"/>
    <property type="match status" value="1"/>
</dbReference>
<evidence type="ECO:0000259" key="2">
    <source>
        <dbReference type="Pfam" id="PF13542"/>
    </source>
</evidence>
<keyword evidence="5" id="KW-1185">Reference proteome</keyword>
<dbReference type="InterPro" id="IPR047951">
    <property type="entry name" value="Transpos_ISL3"/>
</dbReference>
<protein>
    <submittedName>
        <fullName evidence="4">Transposase</fullName>
    </submittedName>
</protein>
<dbReference type="PANTHER" id="PTHR33498">
    <property type="entry name" value="TRANSPOSASE FOR INSERTION SEQUENCE ELEMENT IS1557"/>
    <property type="match status" value="1"/>
</dbReference>
<dbReference type="Pfam" id="PF13542">
    <property type="entry name" value="HTH_Tnp_ISL3"/>
    <property type="match status" value="1"/>
</dbReference>
<reference evidence="4 5" key="1">
    <citation type="submission" date="2016-11" db="EMBL/GenBank/DDBJ databases">
        <authorList>
            <person name="Jaros S."/>
            <person name="Januszkiewicz K."/>
            <person name="Wedrychowicz H."/>
        </authorList>
    </citation>
    <scope>NUCLEOTIDE SEQUENCE [LARGE SCALE GENOMIC DNA]</scope>
    <source>
        <strain evidence="4 5">DSM 15212</strain>
    </source>
</reference>
<evidence type="ECO:0000259" key="3">
    <source>
        <dbReference type="Pfam" id="PF14690"/>
    </source>
</evidence>
<evidence type="ECO:0000313" key="5">
    <source>
        <dbReference type="Proteomes" id="UP000184465"/>
    </source>
</evidence>
<evidence type="ECO:0000259" key="1">
    <source>
        <dbReference type="Pfam" id="PF01610"/>
    </source>
</evidence>
<dbReference type="AlphaFoldDB" id="A0A1M6R0B7"/>
<dbReference type="InterPro" id="IPR002560">
    <property type="entry name" value="Transposase_DDE"/>
</dbReference>
<feature type="domain" description="Transposase IS204/IS1001/IS1096/IS1165 zinc-finger" evidence="3">
    <location>
        <begin position="40"/>
        <end position="84"/>
    </location>
</feature>
<feature type="domain" description="Transposase IS204/IS1001/IS1096/IS1165 DDE" evidence="1">
    <location>
        <begin position="156"/>
        <end position="394"/>
    </location>
</feature>
<proteinExistence type="predicted"/>
<dbReference type="InterPro" id="IPR029261">
    <property type="entry name" value="Transposase_Znf"/>
</dbReference>
<dbReference type="RefSeq" id="WP_073151315.1">
    <property type="nucleotide sequence ID" value="NZ_FRAG01000040.1"/>
</dbReference>
<gene>
    <name evidence="4" type="ORF">SAMN02745912_02802</name>
</gene>
<feature type="domain" description="Transposase IS204/IS1001/IS1096/IS1165 helix-turn-helix" evidence="2">
    <location>
        <begin position="91"/>
        <end position="141"/>
    </location>
</feature>
<sequence length="401" mass="47509">MTINYDFIRNLIGLQGIEVVYSNVNNGIFEVFATSIFDFATCPNCGHITYTVHDRRFQPYKHLPIWGMDTVIILEKKRYVCNCCCENPFDEHFDFIRKYGRYTIPYEKYIFTLAHKNTIKNVSEIIGNSEGTCQRIYNHYAKEYLASCKPEPLRLLGIDDIVSKKGHNYDTVIYNQETGNVVAIFSGRRKEDVITYLKSLPEDLIRGIEAVSMDMSRSYCFSILECLSNAKPVIDRFHISQHLHNCVDDARKHIQNHIRKYGKKDEVFKIRWCILKNIEDLGYKEYENLLIAFAKYPKLEQLHYLKEEFRVFFDLITKENAEAFLDFYKDLAEEYDIPELKKFTKTLDNWKPYILNYYDYPISNGTTEGNNHKVKNIKCRAYGYRNRDNWEIRVKYEFKCA</sequence>
<dbReference type="InterPro" id="IPR032877">
    <property type="entry name" value="Transposase_HTH"/>
</dbReference>